<dbReference type="SMART" id="SM01266">
    <property type="entry name" value="Mac"/>
    <property type="match status" value="1"/>
</dbReference>
<evidence type="ECO:0000313" key="10">
    <source>
        <dbReference type="Proteomes" id="UP000076989"/>
    </source>
</evidence>
<gene>
    <name evidence="7" type="ORF">JH395_14530</name>
    <name evidence="5" type="ORF">Lp19_0779</name>
    <name evidence="6" type="ORF">NAB2_2681</name>
    <name evidence="4" type="ORF">Nizo2260_2630</name>
</gene>
<dbReference type="AlphaFoldDB" id="A0A162FMW8"/>
<dbReference type="Proteomes" id="UP000595466">
    <property type="component" value="Chromosome"/>
</dbReference>
<dbReference type="PANTHER" id="PTHR23416:SF23">
    <property type="entry name" value="ACETYLTRANSFERASE C18B11.09C-RELATED"/>
    <property type="match status" value="1"/>
</dbReference>
<dbReference type="GO" id="GO:0016407">
    <property type="term" value="F:acetyltransferase activity"/>
    <property type="evidence" value="ECO:0007669"/>
    <property type="project" value="InterPro"/>
</dbReference>
<feature type="domain" description="Maltose/galactoside acetyltransferase" evidence="3">
    <location>
        <begin position="6"/>
        <end position="60"/>
    </location>
</feature>
<dbReference type="Proteomes" id="UP000076872">
    <property type="component" value="Unassembled WGS sequence"/>
</dbReference>
<dbReference type="InterPro" id="IPR001451">
    <property type="entry name" value="Hexapep"/>
</dbReference>
<name>A0A162FMW8_LACPN</name>
<dbReference type="GO" id="GO:0005829">
    <property type="term" value="C:cytosol"/>
    <property type="evidence" value="ECO:0007669"/>
    <property type="project" value="TreeGrafter"/>
</dbReference>
<evidence type="ECO:0000259" key="3">
    <source>
        <dbReference type="SMART" id="SM01266"/>
    </source>
</evidence>
<reference evidence="7 11" key="2">
    <citation type="submission" date="2020-12" db="EMBL/GenBank/DDBJ databases">
        <title>Whole genome sequencing of Lactobacillus plantarum PC518.</title>
        <authorList>
            <person name="Guo Q."/>
        </authorList>
    </citation>
    <scope>NUCLEOTIDE SEQUENCE [LARGE SCALE GENOMIC DNA]</scope>
    <source>
        <strain evidence="7 11">PC518</strain>
    </source>
</reference>
<reference evidence="8 9" key="1">
    <citation type="submission" date="2016-03" db="EMBL/GenBank/DDBJ databases">
        <title>Comparative genomics of 54 Lactobacillus plantarum strains reveals genomic uncoupling from niche constraints.</title>
        <authorList>
            <person name="Martino M.E."/>
        </authorList>
    </citation>
    <scope>NUCLEOTIDE SEQUENCE [LARGE SCALE GENOMIC DNA]</scope>
    <source>
        <strain evidence="5 9">19.1</strain>
        <strain evidence="6 8">NAB2</strain>
        <strain evidence="4 10">Nizo2260</strain>
    </source>
</reference>
<dbReference type="Pfam" id="PF12464">
    <property type="entry name" value="Mac"/>
    <property type="match status" value="1"/>
</dbReference>
<dbReference type="Gene3D" id="2.160.10.10">
    <property type="entry name" value="Hexapeptide repeat proteins"/>
    <property type="match status" value="1"/>
</dbReference>
<dbReference type="EMBL" id="LUXO01000033">
    <property type="protein sequence ID" value="KZV02061.1"/>
    <property type="molecule type" value="Genomic_DNA"/>
</dbReference>
<evidence type="ECO:0000313" key="7">
    <source>
        <dbReference type="EMBL" id="QQM60901.1"/>
    </source>
</evidence>
<evidence type="ECO:0000313" key="5">
    <source>
        <dbReference type="EMBL" id="KZU96803.1"/>
    </source>
</evidence>
<evidence type="ECO:0000313" key="8">
    <source>
        <dbReference type="Proteomes" id="UP000076872"/>
    </source>
</evidence>
<protein>
    <submittedName>
        <fullName evidence="5">Maltose O-acetyltransferase</fullName>
    </submittedName>
    <submittedName>
        <fullName evidence="7">Sugar O-acetyltransferase</fullName>
    </submittedName>
</protein>
<dbReference type="Proteomes" id="UP000076989">
    <property type="component" value="Unassembled WGS sequence"/>
</dbReference>
<dbReference type="SUPFAM" id="SSF51161">
    <property type="entry name" value="Trimeric LpxA-like enzymes"/>
    <property type="match status" value="1"/>
</dbReference>
<dbReference type="EMBL" id="CP066817">
    <property type="protein sequence ID" value="QQM60901.1"/>
    <property type="molecule type" value="Genomic_DNA"/>
</dbReference>
<sequence>MIKSEKAKMIAGELFNVYDPELVGERAIARQQVEAFNQLGETNPHKSQQIIKRLFGATGDKIEVHATFRCDYGYNLFVGEDFFANYDCVILDVAPIKIGKHCLLGPKVQIYSVNHPDDPQLRRNGAMGIGKSVNLGDDLWVGGGAIICPGVTLGNNVIVAAGSVVTKSFGDNVVVGGNPARVIREL</sequence>
<dbReference type="OMA" id="CVILDCN"/>
<dbReference type="EMBL" id="LUXM01000018">
    <property type="protein sequence ID" value="KZU96803.1"/>
    <property type="molecule type" value="Genomic_DNA"/>
</dbReference>
<dbReference type="InterPro" id="IPR051159">
    <property type="entry name" value="Hexapeptide_acetyltransf"/>
</dbReference>
<evidence type="ECO:0000313" key="11">
    <source>
        <dbReference type="Proteomes" id="UP000595466"/>
    </source>
</evidence>
<dbReference type="Pfam" id="PF00132">
    <property type="entry name" value="Hexapep"/>
    <property type="match status" value="1"/>
</dbReference>
<dbReference type="PANTHER" id="PTHR23416">
    <property type="entry name" value="SIALIC ACID SYNTHASE-RELATED"/>
    <property type="match status" value="1"/>
</dbReference>
<dbReference type="InterPro" id="IPR024688">
    <property type="entry name" value="Mac_dom"/>
</dbReference>
<organism evidence="5 9">
    <name type="scientific">Lactiplantibacillus plantarum</name>
    <name type="common">Lactobacillus plantarum</name>
    <dbReference type="NCBI Taxonomy" id="1590"/>
    <lineage>
        <taxon>Bacteria</taxon>
        <taxon>Bacillati</taxon>
        <taxon>Bacillota</taxon>
        <taxon>Bacilli</taxon>
        <taxon>Lactobacillales</taxon>
        <taxon>Lactobacillaceae</taxon>
        <taxon>Lactiplantibacillus</taxon>
    </lineage>
</organism>
<evidence type="ECO:0000256" key="2">
    <source>
        <dbReference type="ARBA" id="ARBA00022679"/>
    </source>
</evidence>
<proteinExistence type="inferred from homology"/>
<dbReference type="Proteomes" id="UP000076882">
    <property type="component" value="Unassembled WGS sequence"/>
</dbReference>
<dbReference type="RefSeq" id="WP_003643578.1">
    <property type="nucleotide sequence ID" value="NZ_AP028153.1"/>
</dbReference>
<comment type="similarity">
    <text evidence="1">Belongs to the transferase hexapeptide repeat family.</text>
</comment>
<dbReference type="GO" id="GO:0008374">
    <property type="term" value="F:O-acyltransferase activity"/>
    <property type="evidence" value="ECO:0007669"/>
    <property type="project" value="TreeGrafter"/>
</dbReference>
<dbReference type="CDD" id="cd03357">
    <property type="entry name" value="LbH_MAT_GAT"/>
    <property type="match status" value="1"/>
</dbReference>
<accession>A0A162FMW8</accession>
<dbReference type="EMBL" id="LUWI01000035">
    <property type="protein sequence ID" value="KZU01823.1"/>
    <property type="molecule type" value="Genomic_DNA"/>
</dbReference>
<evidence type="ECO:0000313" key="9">
    <source>
        <dbReference type="Proteomes" id="UP000076882"/>
    </source>
</evidence>
<evidence type="ECO:0000313" key="4">
    <source>
        <dbReference type="EMBL" id="KZU01823.1"/>
    </source>
</evidence>
<keyword evidence="2 5" id="KW-0808">Transferase</keyword>
<evidence type="ECO:0000256" key="1">
    <source>
        <dbReference type="ARBA" id="ARBA00007274"/>
    </source>
</evidence>
<evidence type="ECO:0000313" key="6">
    <source>
        <dbReference type="EMBL" id="KZV02061.1"/>
    </source>
</evidence>
<dbReference type="PATRIC" id="fig|1590.143.peg.1001"/>
<dbReference type="InterPro" id="IPR011004">
    <property type="entry name" value="Trimer_LpxA-like_sf"/>
</dbReference>